<proteinExistence type="predicted"/>
<sequence length="945" mass="108262">MAKVYRLATLLETENRITSLECIKGKIYTGDSRGQILSYSLIRAGTPEETLASTQIGSKLGKSRIEKLKGDKEINILYAFSEGTLVAFDLDLLEEVQSFGKNFSGFAVNEHPNFHGKICTVQKRKITTYNWSPSLRNNRNRLGGYLVDKDNFMIPDVPAVIVWYGTNICIGFHRRNYLIINSEDGRITDIQVPSATTNYTPYIKVVGSEFFCLWGNNLLLPFDSDTGQNAMRNPISFAESKHLVSAGYHDPYLTVMTENSIEVFNAIDGMPVQQESLPQGSAALALADTDYPMICATTAGIMTLRPVPVNEQITKLLTDCRIPEARALIEKHIDPTALDADAQYEQFNLDAAWCLFKELRFKDCIDYFMPTNFDPRDIMSLFPEYCDEKVSRACMTQTNIRQVVRNNLAKKGNSFDSRNISEAEYDRILTCKFYVITLLQQKREPIFKPPKAARTVGTYQFLNSPFSVNRLTADPITRDEALEMIDTFLLKCIVDIGSEDRSASKFIDHFKRTHLTMLEGLFDPLYKPQLNFNESERYLKEKKDPYALAMLYEAFVRKVEALKIFRELGADNNKGIQEQAAKQTVKVLLKVSDKQTIFEYSQWVLNAFPLIGLEVFTSPDETHHISYDTVLEHLATFEREVPLVEIYLKWLVEVKLIDAERFHTRLALCYIDKLFRMLPRDSFNDVPPEGVNTSTFIKYGKDLLMFLETSKNYRGSTILEEIRNSWLIEAEVLLLSKEKRHMEALHILVNNGMLKGDFEKAEKYCITHCDNLLTQLLKIYIEKALNYETLMKESQEPKMHDDAQNMLMRFQNCAFKLLQKYATNPELNPLLVMDIIPDHWSLSAATSNSLQLYLHVALSHSLHTGRVTKIIKHLSDMDAIQTECEWYNCRKSSVRISNERLCDLCKKRISDRPFAVYPNGKVVHQSCTKSPNICPVTLTNFENLT</sequence>
<name>A0AAU9IY42_9CILI</name>
<dbReference type="InterPro" id="IPR001180">
    <property type="entry name" value="CNH_dom"/>
</dbReference>
<feature type="domain" description="CNH" evidence="5">
    <location>
        <begin position="14"/>
        <end position="290"/>
    </location>
</feature>
<comment type="caution">
    <text evidence="6">The sequence shown here is derived from an EMBL/GenBank/DDBJ whole genome shotgun (WGS) entry which is preliminary data.</text>
</comment>
<dbReference type="GO" id="GO:0005737">
    <property type="term" value="C:cytoplasm"/>
    <property type="evidence" value="ECO:0007669"/>
    <property type="project" value="UniProtKB-SubCell"/>
</dbReference>
<dbReference type="GO" id="GO:0015031">
    <property type="term" value="P:protein transport"/>
    <property type="evidence" value="ECO:0007669"/>
    <property type="project" value="UniProtKB-KW"/>
</dbReference>
<evidence type="ECO:0000256" key="3">
    <source>
        <dbReference type="ARBA" id="ARBA00022490"/>
    </source>
</evidence>
<dbReference type="EMBL" id="CAJZBQ010000012">
    <property type="protein sequence ID" value="CAG9314396.1"/>
    <property type="molecule type" value="Genomic_DNA"/>
</dbReference>
<evidence type="ECO:0000256" key="1">
    <source>
        <dbReference type="ARBA" id="ARBA00004496"/>
    </source>
</evidence>
<dbReference type="AlphaFoldDB" id="A0AAU9IY42"/>
<comment type="subcellular location">
    <subcellularLocation>
        <location evidence="1">Cytoplasm</location>
    </subcellularLocation>
</comment>
<dbReference type="Pfam" id="PF10367">
    <property type="entry name" value="zf-Vps39_C"/>
    <property type="match status" value="1"/>
</dbReference>
<protein>
    <recommendedName>
        <fullName evidence="5">CNH domain-containing protein</fullName>
    </recommendedName>
</protein>
<keyword evidence="4" id="KW-0653">Protein transport</keyword>
<dbReference type="PANTHER" id="PTHR12894">
    <property type="entry name" value="CNH DOMAIN CONTAINING"/>
    <property type="match status" value="1"/>
</dbReference>
<dbReference type="Pfam" id="PF00780">
    <property type="entry name" value="CNH"/>
    <property type="match status" value="1"/>
</dbReference>
<gene>
    <name evidence="6" type="ORF">BSTOLATCC_MIC11403</name>
</gene>
<keyword evidence="3" id="KW-0963">Cytoplasm</keyword>
<dbReference type="PANTHER" id="PTHR12894:SF27">
    <property type="entry name" value="TRANSFORMING GROWTH FACTOR-BETA RECEPTOR-ASSOCIATED PROTEIN 1"/>
    <property type="match status" value="1"/>
</dbReference>
<dbReference type="Pfam" id="PF10366">
    <property type="entry name" value="Vps39_1"/>
    <property type="match status" value="1"/>
</dbReference>
<dbReference type="GO" id="GO:0016020">
    <property type="term" value="C:membrane"/>
    <property type="evidence" value="ECO:0007669"/>
    <property type="project" value="TreeGrafter"/>
</dbReference>
<evidence type="ECO:0000313" key="7">
    <source>
        <dbReference type="Proteomes" id="UP001162131"/>
    </source>
</evidence>
<evidence type="ECO:0000256" key="2">
    <source>
        <dbReference type="ARBA" id="ARBA00022448"/>
    </source>
</evidence>
<organism evidence="6 7">
    <name type="scientific">Blepharisma stoltei</name>
    <dbReference type="NCBI Taxonomy" id="1481888"/>
    <lineage>
        <taxon>Eukaryota</taxon>
        <taxon>Sar</taxon>
        <taxon>Alveolata</taxon>
        <taxon>Ciliophora</taxon>
        <taxon>Postciliodesmatophora</taxon>
        <taxon>Heterotrichea</taxon>
        <taxon>Heterotrichida</taxon>
        <taxon>Blepharismidae</taxon>
        <taxon>Blepharisma</taxon>
    </lineage>
</organism>
<dbReference type="GO" id="GO:0034058">
    <property type="term" value="P:endosomal vesicle fusion"/>
    <property type="evidence" value="ECO:0007669"/>
    <property type="project" value="TreeGrafter"/>
</dbReference>
<dbReference type="PROSITE" id="PS50219">
    <property type="entry name" value="CNH"/>
    <property type="match status" value="1"/>
</dbReference>
<evidence type="ECO:0000313" key="6">
    <source>
        <dbReference type="EMBL" id="CAG9314396.1"/>
    </source>
</evidence>
<accession>A0AAU9IY42</accession>
<reference evidence="6" key="1">
    <citation type="submission" date="2021-09" db="EMBL/GenBank/DDBJ databases">
        <authorList>
            <consortium name="AG Swart"/>
            <person name="Singh M."/>
            <person name="Singh A."/>
            <person name="Seah K."/>
            <person name="Emmerich C."/>
        </authorList>
    </citation>
    <scope>NUCLEOTIDE SEQUENCE</scope>
    <source>
        <strain evidence="6">ATCC30299</strain>
    </source>
</reference>
<evidence type="ECO:0000259" key="5">
    <source>
        <dbReference type="PROSITE" id="PS50219"/>
    </source>
</evidence>
<dbReference type="InterPro" id="IPR032914">
    <property type="entry name" value="Vam6/VPS39/TRAP1"/>
</dbReference>
<keyword evidence="2" id="KW-0813">Transport</keyword>
<dbReference type="InterPro" id="IPR019452">
    <property type="entry name" value="VPS39/TGF_beta_rcpt-assoc_1"/>
</dbReference>
<dbReference type="Proteomes" id="UP001162131">
    <property type="component" value="Unassembled WGS sequence"/>
</dbReference>
<dbReference type="GO" id="GO:0006914">
    <property type="term" value="P:autophagy"/>
    <property type="evidence" value="ECO:0007669"/>
    <property type="project" value="TreeGrafter"/>
</dbReference>
<dbReference type="InterPro" id="IPR019453">
    <property type="entry name" value="VPS39/TGFA1_Znf"/>
</dbReference>
<keyword evidence="7" id="KW-1185">Reference proteome</keyword>
<evidence type="ECO:0000256" key="4">
    <source>
        <dbReference type="ARBA" id="ARBA00022927"/>
    </source>
</evidence>